<dbReference type="PATRIC" id="fig|1609981.3.peg.1109"/>
<organism evidence="2 3">
    <name type="scientific">Kiritimatiella glycovorans</name>
    <dbReference type="NCBI Taxonomy" id="1307763"/>
    <lineage>
        <taxon>Bacteria</taxon>
        <taxon>Pseudomonadati</taxon>
        <taxon>Kiritimatiellota</taxon>
        <taxon>Kiritimatiellia</taxon>
        <taxon>Kiritimatiellales</taxon>
        <taxon>Kiritimatiellaceae</taxon>
        <taxon>Kiritimatiella</taxon>
    </lineage>
</organism>
<reference evidence="3" key="1">
    <citation type="submission" date="2015-02" db="EMBL/GenBank/DDBJ databases">
        <title>Description and complete genome sequence of the first cultured representative of the subdivision 5 of the Verrucomicrobia phylum.</title>
        <authorList>
            <person name="Spring S."/>
            <person name="Bunk B."/>
            <person name="Sproer C."/>
            <person name="Klenk H.-P."/>
        </authorList>
    </citation>
    <scope>NUCLEOTIDE SEQUENCE [LARGE SCALE GENOMIC DNA]</scope>
    <source>
        <strain evidence="3">L21-Fru-AB</strain>
    </source>
</reference>
<accession>A0A0G3EHP3</accession>
<sequence>MSRILIVLAEGCEEMEAVIAMDVLRRAGLETVAAGLEPGVVTASRGTKLCPDCAWNEADPGAFDMLILPGGMGGAERLCGHEGVLETLRAFDRDGTWIGAICAAALVLHRAGILTGKRFTCYPGIEEKMSGVTRSAEPVVVDRHLITSQGPGTAFEFALRIIAELHSPRKADEVRRELLLGGAL</sequence>
<dbReference type="InterPro" id="IPR029062">
    <property type="entry name" value="Class_I_gatase-like"/>
</dbReference>
<keyword evidence="3" id="KW-1185">Reference proteome</keyword>
<dbReference type="InterPro" id="IPR050325">
    <property type="entry name" value="Prot/Nucl_acid_deglycase"/>
</dbReference>
<name>A0A0G3EHP3_9BACT</name>
<dbReference type="Proteomes" id="UP000035268">
    <property type="component" value="Chromosome"/>
</dbReference>
<dbReference type="PANTHER" id="PTHR48094">
    <property type="entry name" value="PROTEIN/NUCLEIC ACID DEGLYCASE DJ-1-RELATED"/>
    <property type="match status" value="1"/>
</dbReference>
<dbReference type="Gene3D" id="3.40.50.880">
    <property type="match status" value="1"/>
</dbReference>
<dbReference type="CDD" id="cd03135">
    <property type="entry name" value="GATase1_DJ-1"/>
    <property type="match status" value="1"/>
</dbReference>
<dbReference type="InterPro" id="IPR002818">
    <property type="entry name" value="DJ-1/PfpI"/>
</dbReference>
<dbReference type="GO" id="GO:0005737">
    <property type="term" value="C:cytoplasm"/>
    <property type="evidence" value="ECO:0007669"/>
    <property type="project" value="TreeGrafter"/>
</dbReference>
<protein>
    <submittedName>
        <fullName evidence="2">Chaperone protein YajL</fullName>
    </submittedName>
</protein>
<dbReference type="EMBL" id="CP010904">
    <property type="protein sequence ID" value="AKJ64315.1"/>
    <property type="molecule type" value="Genomic_DNA"/>
</dbReference>
<dbReference type="KEGG" id="vbl:L21SP4_01061"/>
<evidence type="ECO:0000313" key="2">
    <source>
        <dbReference type="EMBL" id="AKJ64315.1"/>
    </source>
</evidence>
<dbReference type="STRING" id="1307763.L21SP4_01061"/>
<dbReference type="Pfam" id="PF01965">
    <property type="entry name" value="DJ-1_PfpI"/>
    <property type="match status" value="1"/>
</dbReference>
<feature type="domain" description="DJ-1/PfpI" evidence="1">
    <location>
        <begin position="3"/>
        <end position="163"/>
    </location>
</feature>
<gene>
    <name evidence="2" type="primary">yajL</name>
    <name evidence="2" type="ORF">L21SP4_01061</name>
</gene>
<dbReference type="SUPFAM" id="SSF52317">
    <property type="entry name" value="Class I glutamine amidotransferase-like"/>
    <property type="match status" value="1"/>
</dbReference>
<dbReference type="PANTHER" id="PTHR48094:SF12">
    <property type="entry name" value="PARKINSON DISEASE PROTEIN 7 HOMOLOG"/>
    <property type="match status" value="1"/>
</dbReference>
<reference evidence="2 3" key="2">
    <citation type="journal article" date="2016" name="ISME J.">
        <title>Characterization of the first cultured representative of Verrucomicrobia subdivision 5 indicates the proposal of a novel phylum.</title>
        <authorList>
            <person name="Spring S."/>
            <person name="Bunk B."/>
            <person name="Sproer C."/>
            <person name="Schumann P."/>
            <person name="Rohde M."/>
            <person name="Tindall B.J."/>
            <person name="Klenk H.P."/>
        </authorList>
    </citation>
    <scope>NUCLEOTIDE SEQUENCE [LARGE SCALE GENOMIC DNA]</scope>
    <source>
        <strain evidence="2 3">L21-Fru-AB</strain>
    </source>
</reference>
<dbReference type="RefSeq" id="WP_052881666.1">
    <property type="nucleotide sequence ID" value="NZ_CP010904.1"/>
</dbReference>
<dbReference type="AlphaFoldDB" id="A0A0G3EHP3"/>
<dbReference type="OrthoDB" id="9800516at2"/>
<evidence type="ECO:0000259" key="1">
    <source>
        <dbReference type="Pfam" id="PF01965"/>
    </source>
</evidence>
<dbReference type="NCBIfam" id="TIGR01383">
    <property type="entry name" value="not_thiJ"/>
    <property type="match status" value="1"/>
</dbReference>
<evidence type="ECO:0000313" key="3">
    <source>
        <dbReference type="Proteomes" id="UP000035268"/>
    </source>
</evidence>
<dbReference type="InterPro" id="IPR006287">
    <property type="entry name" value="DJ-1"/>
</dbReference>
<proteinExistence type="predicted"/>